<evidence type="ECO:0000259" key="1">
    <source>
        <dbReference type="Pfam" id="PF13676"/>
    </source>
</evidence>
<dbReference type="GO" id="GO:0007165">
    <property type="term" value="P:signal transduction"/>
    <property type="evidence" value="ECO:0007669"/>
    <property type="project" value="InterPro"/>
</dbReference>
<dbReference type="EMBL" id="UPXZ01000025">
    <property type="protein sequence ID" value="VBB45798.1"/>
    <property type="molecule type" value="Genomic_DNA"/>
</dbReference>
<gene>
    <name evidence="2" type="ORF">TRIP_D310193</name>
</gene>
<dbReference type="SUPFAM" id="SSF52200">
    <property type="entry name" value="Toll/Interleukin receptor TIR domain"/>
    <property type="match status" value="1"/>
</dbReference>
<sequence length="197" mass="23160">MIFERGHFKTNKIVNLNESIKETRTFSKSKTEYKPTVFISHKHSDLEDQEEVKGILEIFEDLGAKVYIDSMDNKMPNETSGETALRIKEVIKYTKKFVLVATEKAIESYWCNWELGIGDTHKYIENIAIIPIKDKGEYDFKYKGNEYLQIYPSIDFEDGTNRYMTSKELIPRGYYVCKPKNKDGVRYITPLKQWLNQ</sequence>
<name>A0A653ACJ1_9BACT</name>
<dbReference type="InterPro" id="IPR035897">
    <property type="entry name" value="Toll_tir_struct_dom_sf"/>
</dbReference>
<proteinExistence type="predicted"/>
<dbReference type="AlphaFoldDB" id="A0A653ACJ1"/>
<accession>A0A653ACJ1</accession>
<evidence type="ECO:0000313" key="2">
    <source>
        <dbReference type="EMBL" id="VBB45798.1"/>
    </source>
</evidence>
<reference evidence="2" key="1">
    <citation type="submission" date="2018-07" db="EMBL/GenBank/DDBJ databases">
        <authorList>
            <consortium name="Genoscope - CEA"/>
            <person name="William W."/>
        </authorList>
    </citation>
    <scope>NUCLEOTIDE SEQUENCE</scope>
    <source>
        <strain evidence="2">IK1</strain>
    </source>
</reference>
<dbReference type="InterPro" id="IPR000157">
    <property type="entry name" value="TIR_dom"/>
</dbReference>
<feature type="domain" description="TIR" evidence="1">
    <location>
        <begin position="37"/>
        <end position="159"/>
    </location>
</feature>
<dbReference type="Gene3D" id="3.40.50.10140">
    <property type="entry name" value="Toll/interleukin-1 receptor homology (TIR) domain"/>
    <property type="match status" value="1"/>
</dbReference>
<organism evidence="2">
    <name type="scientific">uncultured Paludibacter sp</name>
    <dbReference type="NCBI Taxonomy" id="497635"/>
    <lineage>
        <taxon>Bacteria</taxon>
        <taxon>Pseudomonadati</taxon>
        <taxon>Bacteroidota</taxon>
        <taxon>Bacteroidia</taxon>
        <taxon>Bacteroidales</taxon>
        <taxon>Paludibacteraceae</taxon>
        <taxon>Paludibacter</taxon>
        <taxon>environmental samples</taxon>
    </lineage>
</organism>
<dbReference type="Pfam" id="PF13676">
    <property type="entry name" value="TIR_2"/>
    <property type="match status" value="1"/>
</dbReference>
<protein>
    <recommendedName>
        <fullName evidence="1">TIR domain-containing protein</fullName>
    </recommendedName>
</protein>